<evidence type="ECO:0000313" key="1">
    <source>
        <dbReference type="EnsemblMetazoa" id="G3455.1:cds"/>
    </source>
</evidence>
<dbReference type="AlphaFoldDB" id="A0A8W8MN50"/>
<sequence length="190" mass="21468">MLNKIQQKKLLKASADVVTQFLRKYSKAGQQIHLLVYQPQHVVSKHNLYKARSNMANNLVQPCTPREITLIQYLLSLHDKAALQILHLNDYTTRLTSQAILAMKSGNKGRALQLLKRRCVADGIKHMYRQYRQTKLAQAKTLALSVAGTLGHPAPLPIRPTDNHTGVEEIQVEKFAQTMMVAQCNFTRNG</sequence>
<name>A0A8W8MN50_MAGGI</name>
<accession>A0A8W8MN50</accession>
<keyword evidence="2" id="KW-1185">Reference proteome</keyword>
<reference evidence="1" key="1">
    <citation type="submission" date="2022-08" db="UniProtKB">
        <authorList>
            <consortium name="EnsemblMetazoa"/>
        </authorList>
    </citation>
    <scope>IDENTIFICATION</scope>
    <source>
        <strain evidence="1">05x7-T-G4-1.051#20</strain>
    </source>
</reference>
<dbReference type="Proteomes" id="UP000005408">
    <property type="component" value="Unassembled WGS sequence"/>
</dbReference>
<protein>
    <submittedName>
        <fullName evidence="1">Uncharacterized protein</fullName>
    </submittedName>
</protein>
<proteinExistence type="predicted"/>
<evidence type="ECO:0000313" key="2">
    <source>
        <dbReference type="Proteomes" id="UP000005408"/>
    </source>
</evidence>
<organism evidence="1 2">
    <name type="scientific">Magallana gigas</name>
    <name type="common">Pacific oyster</name>
    <name type="synonym">Crassostrea gigas</name>
    <dbReference type="NCBI Taxonomy" id="29159"/>
    <lineage>
        <taxon>Eukaryota</taxon>
        <taxon>Metazoa</taxon>
        <taxon>Spiralia</taxon>
        <taxon>Lophotrochozoa</taxon>
        <taxon>Mollusca</taxon>
        <taxon>Bivalvia</taxon>
        <taxon>Autobranchia</taxon>
        <taxon>Pteriomorphia</taxon>
        <taxon>Ostreida</taxon>
        <taxon>Ostreoidea</taxon>
        <taxon>Ostreidae</taxon>
        <taxon>Magallana</taxon>
    </lineage>
</organism>
<dbReference type="EnsemblMetazoa" id="G3455.1">
    <property type="protein sequence ID" value="G3455.1:cds"/>
    <property type="gene ID" value="G3455"/>
</dbReference>